<proteinExistence type="predicted"/>
<organism evidence="1 2">
    <name type="scientific">Acetobacter pomorum DM001</name>
    <dbReference type="NCBI Taxonomy" id="945681"/>
    <lineage>
        <taxon>Bacteria</taxon>
        <taxon>Pseudomonadati</taxon>
        <taxon>Pseudomonadota</taxon>
        <taxon>Alphaproteobacteria</taxon>
        <taxon>Acetobacterales</taxon>
        <taxon>Acetobacteraceae</taxon>
        <taxon>Acetobacter</taxon>
    </lineage>
</organism>
<accession>F1YV80</accession>
<dbReference type="Proteomes" id="UP000018454">
    <property type="component" value="Unassembled WGS sequence"/>
</dbReference>
<protein>
    <recommendedName>
        <fullName evidence="3">DUF1643 domain-containing protein</fullName>
    </recommendedName>
</protein>
<dbReference type="AlphaFoldDB" id="F1YV80"/>
<reference evidence="1 2" key="1">
    <citation type="journal article" date="2011" name="Science">
        <title>Drosophila microbiome modulates host developmental and metabolic homeostasis via insulin signaling.</title>
        <authorList>
            <person name="Shin S.C."/>
            <person name="Kim S.H."/>
            <person name="You H."/>
            <person name="Kim B."/>
            <person name="Kim A.C."/>
            <person name="Lee K.A."/>
            <person name="Yoon J.H."/>
            <person name="Ryu J.H."/>
            <person name="Lee W.J."/>
        </authorList>
    </citation>
    <scope>NUCLEOTIDE SEQUENCE [LARGE SCALE GENOMIC DNA]</scope>
    <source>
        <strain evidence="1 2">DM001</strain>
    </source>
</reference>
<gene>
    <name evidence="1" type="ORF">APO_1867</name>
</gene>
<name>F1YV80_9PROT</name>
<dbReference type="EMBL" id="AEUP01000030">
    <property type="protein sequence ID" value="EGE47185.1"/>
    <property type="molecule type" value="Genomic_DNA"/>
</dbReference>
<dbReference type="Pfam" id="PF07799">
    <property type="entry name" value="DUF1643"/>
    <property type="match status" value="1"/>
</dbReference>
<comment type="caution">
    <text evidence="1">The sequence shown here is derived from an EMBL/GenBank/DDBJ whole genome shotgun (WGS) entry which is preliminary data.</text>
</comment>
<dbReference type="InterPro" id="IPR012441">
    <property type="entry name" value="DUF1643"/>
</dbReference>
<evidence type="ECO:0008006" key="3">
    <source>
        <dbReference type="Google" id="ProtNLM"/>
    </source>
</evidence>
<sequence>MLPPPRRGALHTSYITLPAGSQICARTEHGLKLEFIKLCSASGSVMEDLFEGHNVGTARPLKLSEDVVSTATYGGPDKCYRYRLKRVWNPTRPLVMWLMMNPSVATEYGDDRTVAKCQRYARAWGYGGILVGNTFAYRCTDQLRLLETPDPVGPENDKALLEMAQEANKVIAAYGTPHHKALLARGPEVVHMLQKHGITVDALRLSKTGRPCHPLYLPASLLPEPLPKS</sequence>
<evidence type="ECO:0000313" key="2">
    <source>
        <dbReference type="Proteomes" id="UP000018454"/>
    </source>
</evidence>
<evidence type="ECO:0000313" key="1">
    <source>
        <dbReference type="EMBL" id="EGE47185.1"/>
    </source>
</evidence>